<evidence type="ECO:0000313" key="2">
    <source>
        <dbReference type="Proteomes" id="UP001501496"/>
    </source>
</evidence>
<gene>
    <name evidence="1" type="ORF">GCM10022291_13820</name>
</gene>
<sequence>MELPKVLVVFYGKTIDFKQEMRGSAEIITEDLRLIERFFYQFKEALRR</sequence>
<dbReference type="EMBL" id="BAABCA010000003">
    <property type="protein sequence ID" value="GAA4234440.1"/>
    <property type="molecule type" value="Genomic_DNA"/>
</dbReference>
<keyword evidence="2" id="KW-1185">Reference proteome</keyword>
<reference evidence="2" key="1">
    <citation type="journal article" date="2019" name="Int. J. Syst. Evol. Microbiol.">
        <title>The Global Catalogue of Microorganisms (GCM) 10K type strain sequencing project: providing services to taxonomists for standard genome sequencing and annotation.</title>
        <authorList>
            <consortium name="The Broad Institute Genomics Platform"/>
            <consortium name="The Broad Institute Genome Sequencing Center for Infectious Disease"/>
            <person name="Wu L."/>
            <person name="Ma J."/>
        </authorList>
    </citation>
    <scope>NUCLEOTIDE SEQUENCE [LARGE SCALE GENOMIC DNA]</scope>
    <source>
        <strain evidence="2">JCM 17630</strain>
    </source>
</reference>
<organism evidence="1 2">
    <name type="scientific">Postechiella marina</name>
    <dbReference type="NCBI Taxonomy" id="943941"/>
    <lineage>
        <taxon>Bacteria</taxon>
        <taxon>Pseudomonadati</taxon>
        <taxon>Bacteroidota</taxon>
        <taxon>Flavobacteriia</taxon>
        <taxon>Flavobacteriales</taxon>
        <taxon>Flavobacteriaceae</taxon>
        <taxon>Postechiella</taxon>
    </lineage>
</organism>
<evidence type="ECO:0000313" key="1">
    <source>
        <dbReference type="EMBL" id="GAA4234440.1"/>
    </source>
</evidence>
<proteinExistence type="predicted"/>
<name>A0ABP8C6D8_9FLAO</name>
<accession>A0ABP8C6D8</accession>
<dbReference type="Proteomes" id="UP001501496">
    <property type="component" value="Unassembled WGS sequence"/>
</dbReference>
<protein>
    <submittedName>
        <fullName evidence="1">Uncharacterized protein</fullName>
    </submittedName>
</protein>
<comment type="caution">
    <text evidence="1">The sequence shown here is derived from an EMBL/GenBank/DDBJ whole genome shotgun (WGS) entry which is preliminary data.</text>
</comment>
<dbReference type="RefSeq" id="WP_344787409.1">
    <property type="nucleotide sequence ID" value="NZ_BAABCA010000003.1"/>
</dbReference>